<dbReference type="InterPro" id="IPR036249">
    <property type="entry name" value="Thioredoxin-like_sf"/>
</dbReference>
<evidence type="ECO:0000256" key="4">
    <source>
        <dbReference type="PIRSR" id="PIRSR603782-2"/>
    </source>
</evidence>
<dbReference type="InterPro" id="IPR003782">
    <property type="entry name" value="SCO1/SenC"/>
</dbReference>
<dbReference type="InterPro" id="IPR013766">
    <property type="entry name" value="Thioredoxin_domain"/>
</dbReference>
<feature type="disulfide bond" description="Redox-active" evidence="4">
    <location>
        <begin position="97"/>
        <end position="101"/>
    </location>
</feature>
<dbReference type="AlphaFoldDB" id="A0A4U0ZEI1"/>
<evidence type="ECO:0000256" key="1">
    <source>
        <dbReference type="ARBA" id="ARBA00010996"/>
    </source>
</evidence>
<keyword evidence="8" id="KW-1185">Reference proteome</keyword>
<feature type="binding site" evidence="3">
    <location>
        <position position="187"/>
    </location>
    <ligand>
        <name>Cu cation</name>
        <dbReference type="ChEBI" id="CHEBI:23378"/>
    </ligand>
</feature>
<dbReference type="Gene3D" id="3.40.30.10">
    <property type="entry name" value="Glutaredoxin"/>
    <property type="match status" value="1"/>
</dbReference>
<feature type="binding site" evidence="3">
    <location>
        <position position="97"/>
    </location>
    <ligand>
        <name>Cu cation</name>
        <dbReference type="ChEBI" id="CHEBI:23378"/>
    </ligand>
</feature>
<dbReference type="Proteomes" id="UP000305471">
    <property type="component" value="Unassembled WGS sequence"/>
</dbReference>
<keyword evidence="4" id="KW-1015">Disulfide bond</keyword>
<sequence length="225" mass="25358">MKKYLLITIACNLLAYSGGSFAHKANDLQSANSAQVEELPYYQDASFAPYWLSEDEVDLSSFHKIPAFSFTDQSGQTITDRDLDDKVYVAGFFFSTCPGICPTVRSKLIRVQETFVGNEQVKIVQHSIRPSTDTIDVLQAYASKNNINNEQWHLLTGDKDKIYTIAKQAYFASEDLGNVQKNKDFLHTESLLLIDKNKHIRGIYNGLNAASVSYLIKDIQTLLQE</sequence>
<dbReference type="SUPFAM" id="SSF52833">
    <property type="entry name" value="Thioredoxin-like"/>
    <property type="match status" value="1"/>
</dbReference>
<feature type="binding site" evidence="3">
    <location>
        <position position="101"/>
    </location>
    <ligand>
        <name>Cu cation</name>
        <dbReference type="ChEBI" id="CHEBI:23378"/>
    </ligand>
</feature>
<feature type="domain" description="Thioredoxin" evidence="6">
    <location>
        <begin position="59"/>
        <end position="224"/>
    </location>
</feature>
<dbReference type="PANTHER" id="PTHR12151">
    <property type="entry name" value="ELECTRON TRANSPORT PROTIN SCO1/SENC FAMILY MEMBER"/>
    <property type="match status" value="1"/>
</dbReference>
<accession>A0A4U0ZEI1</accession>
<dbReference type="PROSITE" id="PS51352">
    <property type="entry name" value="THIOREDOXIN_2"/>
    <property type="match status" value="1"/>
</dbReference>
<evidence type="ECO:0000256" key="2">
    <source>
        <dbReference type="ARBA" id="ARBA00023008"/>
    </source>
</evidence>
<dbReference type="CDD" id="cd02968">
    <property type="entry name" value="SCO"/>
    <property type="match status" value="1"/>
</dbReference>
<dbReference type="Pfam" id="PF02630">
    <property type="entry name" value="SCO1-SenC"/>
    <property type="match status" value="1"/>
</dbReference>
<dbReference type="PANTHER" id="PTHR12151:SF25">
    <property type="entry name" value="LINALOOL DEHYDRATASE_ISOMERASE DOMAIN-CONTAINING PROTEIN"/>
    <property type="match status" value="1"/>
</dbReference>
<comment type="caution">
    <text evidence="7">The sequence shown here is derived from an EMBL/GenBank/DDBJ whole genome shotgun (WGS) entry which is preliminary data.</text>
</comment>
<dbReference type="GO" id="GO:0046872">
    <property type="term" value="F:metal ion binding"/>
    <property type="evidence" value="ECO:0007669"/>
    <property type="project" value="UniProtKB-KW"/>
</dbReference>
<evidence type="ECO:0000313" key="8">
    <source>
        <dbReference type="Proteomes" id="UP000305471"/>
    </source>
</evidence>
<dbReference type="OrthoDB" id="6335573at2"/>
<proteinExistence type="inferred from homology"/>
<dbReference type="EMBL" id="SWCO01000008">
    <property type="protein sequence ID" value="TKB02265.1"/>
    <property type="molecule type" value="Genomic_DNA"/>
</dbReference>
<evidence type="ECO:0000259" key="6">
    <source>
        <dbReference type="PROSITE" id="PS51352"/>
    </source>
</evidence>
<organism evidence="7 8">
    <name type="scientific">Alteromonas portus</name>
    <dbReference type="NCBI Taxonomy" id="2565549"/>
    <lineage>
        <taxon>Bacteria</taxon>
        <taxon>Pseudomonadati</taxon>
        <taxon>Pseudomonadota</taxon>
        <taxon>Gammaproteobacteria</taxon>
        <taxon>Alteromonadales</taxon>
        <taxon>Alteromonadaceae</taxon>
        <taxon>Alteromonas/Salinimonas group</taxon>
        <taxon>Alteromonas</taxon>
    </lineage>
</organism>
<keyword evidence="3" id="KW-0479">Metal-binding</keyword>
<evidence type="ECO:0000313" key="7">
    <source>
        <dbReference type="EMBL" id="TKB02265.1"/>
    </source>
</evidence>
<evidence type="ECO:0000256" key="5">
    <source>
        <dbReference type="SAM" id="SignalP"/>
    </source>
</evidence>
<dbReference type="RefSeq" id="WP_136782802.1">
    <property type="nucleotide sequence ID" value="NZ_SWCO01000008.1"/>
</dbReference>
<feature type="signal peptide" evidence="5">
    <location>
        <begin position="1"/>
        <end position="22"/>
    </location>
</feature>
<protein>
    <submittedName>
        <fullName evidence="7">SCO family protein</fullName>
    </submittedName>
</protein>
<name>A0A4U0ZEI1_9ALTE</name>
<comment type="similarity">
    <text evidence="1">Belongs to the SCO1/2 family.</text>
</comment>
<reference evidence="7 8" key="1">
    <citation type="submission" date="2019-04" db="EMBL/GenBank/DDBJ databases">
        <title>Alteromonas portus sp. nov., an alginate lyase-excreting marine bacterium.</title>
        <authorList>
            <person name="Huang H."/>
            <person name="Mo K."/>
            <person name="Bao S."/>
        </authorList>
    </citation>
    <scope>NUCLEOTIDE SEQUENCE [LARGE SCALE GENOMIC DNA]</scope>
    <source>
        <strain evidence="7 8">HB161718</strain>
    </source>
</reference>
<feature type="chain" id="PRO_5020937998" evidence="5">
    <location>
        <begin position="23"/>
        <end position="225"/>
    </location>
</feature>
<evidence type="ECO:0000256" key="3">
    <source>
        <dbReference type="PIRSR" id="PIRSR603782-1"/>
    </source>
</evidence>
<keyword evidence="5" id="KW-0732">Signal</keyword>
<keyword evidence="2 3" id="KW-0186">Copper</keyword>
<gene>
    <name evidence="7" type="ORF">E5672_14235</name>
</gene>